<evidence type="ECO:0000256" key="1">
    <source>
        <dbReference type="ARBA" id="ARBA00022821"/>
    </source>
</evidence>
<gene>
    <name evidence="4" type="ORF">PAHAL_6G099800</name>
</gene>
<evidence type="ECO:0000259" key="2">
    <source>
        <dbReference type="Pfam" id="PF00931"/>
    </source>
</evidence>
<dbReference type="Gene3D" id="3.40.50.300">
    <property type="entry name" value="P-loop containing nucleotide triphosphate hydrolases"/>
    <property type="match status" value="1"/>
</dbReference>
<evidence type="ECO:0000313" key="4">
    <source>
        <dbReference type="EMBL" id="PVH36550.1"/>
    </source>
</evidence>
<name>A0A2T8IFU5_9POAL</name>
<dbReference type="Gramene" id="PVH36550">
    <property type="protein sequence ID" value="PVH36550"/>
    <property type="gene ID" value="PAHAL_6G099800"/>
</dbReference>
<dbReference type="EMBL" id="CM008051">
    <property type="protein sequence ID" value="PVH36550.1"/>
    <property type="molecule type" value="Genomic_DNA"/>
</dbReference>
<dbReference type="GO" id="GO:0098542">
    <property type="term" value="P:defense response to other organism"/>
    <property type="evidence" value="ECO:0007669"/>
    <property type="project" value="TreeGrafter"/>
</dbReference>
<evidence type="ECO:0000259" key="3">
    <source>
        <dbReference type="Pfam" id="PF23559"/>
    </source>
</evidence>
<dbReference type="InterPro" id="IPR044974">
    <property type="entry name" value="Disease_R_plants"/>
</dbReference>
<dbReference type="PANTHER" id="PTHR23155">
    <property type="entry name" value="DISEASE RESISTANCE PROTEIN RP"/>
    <property type="match status" value="1"/>
</dbReference>
<dbReference type="InterPro" id="IPR027417">
    <property type="entry name" value="P-loop_NTPase"/>
</dbReference>
<dbReference type="GO" id="GO:0043531">
    <property type="term" value="F:ADP binding"/>
    <property type="evidence" value="ECO:0007669"/>
    <property type="project" value="InterPro"/>
</dbReference>
<feature type="domain" description="Disease resistance protein winged helix" evidence="3">
    <location>
        <begin position="272"/>
        <end position="322"/>
    </location>
</feature>
<dbReference type="InterPro" id="IPR002182">
    <property type="entry name" value="NB-ARC"/>
</dbReference>
<dbReference type="InterPro" id="IPR036388">
    <property type="entry name" value="WH-like_DNA-bd_sf"/>
</dbReference>
<protein>
    <submittedName>
        <fullName evidence="4">Uncharacterized protein</fullName>
    </submittedName>
</protein>
<dbReference type="Pfam" id="PF00931">
    <property type="entry name" value="NB-ARC"/>
    <property type="match status" value="1"/>
</dbReference>
<dbReference type="SUPFAM" id="SSF52540">
    <property type="entry name" value="P-loop containing nucleoside triphosphate hydrolases"/>
    <property type="match status" value="1"/>
</dbReference>
<reference evidence="4" key="1">
    <citation type="submission" date="2018-04" db="EMBL/GenBank/DDBJ databases">
        <title>WGS assembly of Panicum hallii.</title>
        <authorList>
            <person name="Lovell J."/>
            <person name="Jenkins J."/>
            <person name="Lowry D."/>
            <person name="Mamidi S."/>
            <person name="Sreedasyam A."/>
            <person name="Weng X."/>
            <person name="Barry K."/>
            <person name="Bonette J."/>
            <person name="Campitelli B."/>
            <person name="Daum C."/>
            <person name="Gordon S."/>
            <person name="Gould B."/>
            <person name="Lipzen A."/>
            <person name="Macqueen A."/>
            <person name="Palacio-Mejia J."/>
            <person name="Plott C."/>
            <person name="Shakirov E."/>
            <person name="Shu S."/>
            <person name="Yoshinaga Y."/>
            <person name="Zane M."/>
            <person name="Rokhsar D."/>
            <person name="Grimwood J."/>
            <person name="Schmutz J."/>
            <person name="Juenger T."/>
        </authorList>
    </citation>
    <scope>NUCLEOTIDE SEQUENCE [LARGE SCALE GENOMIC DNA]</scope>
    <source>
        <strain evidence="4">FIL2</strain>
    </source>
</reference>
<dbReference type="AlphaFoldDB" id="A0A2T8IFU5"/>
<dbReference type="PANTHER" id="PTHR23155:SF1075">
    <property type="entry name" value="OS06G0644300 PROTEIN"/>
    <property type="match status" value="1"/>
</dbReference>
<dbReference type="Proteomes" id="UP000243499">
    <property type="component" value="Chromosome 6"/>
</dbReference>
<sequence length="332" mass="38040">MIDEFQPDSKQTDGNKDHLKFKFEPYQRNDIEYLERETTSKVNKADIIGRDKERKRVIASLSASNNQEGARILPIFGLGGIGKTTLAKLIFNDIHFKDYDHRAWVYVSQVFDLRRIGNTIISQFGVHNGRLHELLDDKNTLVILDDPWEKDDSQLNKLKLMLNICSKMKVLVTTRDEEIANSIGTITTCKLSPLNNAMCWDIIKKCINFESRDDQQQLEQIGQVIATNCGGVSLAAQALGFMLSRMDLKERKELTYIAMPQYLKLCFAYCAIFPRGHNIAKDNLIHQWIALDFIKPSNMFSLLQLCEKYVGQLLGMSFLQYSKLTTVSYNLP</sequence>
<dbReference type="Gene3D" id="1.10.10.10">
    <property type="entry name" value="Winged helix-like DNA-binding domain superfamily/Winged helix DNA-binding domain"/>
    <property type="match status" value="1"/>
</dbReference>
<proteinExistence type="predicted"/>
<dbReference type="Pfam" id="PF23559">
    <property type="entry name" value="WHD_DRP"/>
    <property type="match status" value="1"/>
</dbReference>
<feature type="domain" description="NB-ARC" evidence="2">
    <location>
        <begin position="52"/>
        <end position="207"/>
    </location>
</feature>
<organism evidence="4">
    <name type="scientific">Panicum hallii</name>
    <dbReference type="NCBI Taxonomy" id="206008"/>
    <lineage>
        <taxon>Eukaryota</taxon>
        <taxon>Viridiplantae</taxon>
        <taxon>Streptophyta</taxon>
        <taxon>Embryophyta</taxon>
        <taxon>Tracheophyta</taxon>
        <taxon>Spermatophyta</taxon>
        <taxon>Magnoliopsida</taxon>
        <taxon>Liliopsida</taxon>
        <taxon>Poales</taxon>
        <taxon>Poaceae</taxon>
        <taxon>PACMAD clade</taxon>
        <taxon>Panicoideae</taxon>
        <taxon>Panicodae</taxon>
        <taxon>Paniceae</taxon>
        <taxon>Panicinae</taxon>
        <taxon>Panicum</taxon>
        <taxon>Panicum sect. Panicum</taxon>
    </lineage>
</organism>
<accession>A0A2T8IFU5</accession>
<keyword evidence="1" id="KW-0611">Plant defense</keyword>
<dbReference type="InterPro" id="IPR058922">
    <property type="entry name" value="WHD_DRP"/>
</dbReference>
<dbReference type="PRINTS" id="PR00364">
    <property type="entry name" value="DISEASERSIST"/>
</dbReference>